<dbReference type="Pfam" id="PF00797">
    <property type="entry name" value="Acetyltransf_2"/>
    <property type="match status" value="1"/>
</dbReference>
<protein>
    <submittedName>
        <fullName evidence="2">Arylamine N-acetyltransferase</fullName>
    </submittedName>
</protein>
<accession>A0ABU5KFQ9</accession>
<dbReference type="EMBL" id="JAXQPW010000007">
    <property type="protein sequence ID" value="MDZ5663794.1"/>
    <property type="molecule type" value="Genomic_DNA"/>
</dbReference>
<keyword evidence="3" id="KW-1185">Reference proteome</keyword>
<gene>
    <name evidence="2" type="ORF">SFC79_18605</name>
</gene>
<proteinExistence type="inferred from homology"/>
<dbReference type="RefSeq" id="WP_322425483.1">
    <property type="nucleotide sequence ID" value="NZ_JAXQPW010000007.1"/>
</dbReference>
<dbReference type="PANTHER" id="PTHR11786:SF0">
    <property type="entry name" value="ARYLAMINE N-ACETYLTRANSFERASE 4-RELATED"/>
    <property type="match status" value="1"/>
</dbReference>
<reference evidence="2 3" key="1">
    <citation type="submission" date="2023-11" db="EMBL/GenBank/DDBJ databases">
        <title>Novel species in genus Nocardioides.</title>
        <authorList>
            <person name="Zhou H."/>
        </authorList>
    </citation>
    <scope>NUCLEOTIDE SEQUENCE [LARGE SCALE GENOMIC DNA]</scope>
    <source>
        <strain evidence="2 3">S-58</strain>
    </source>
</reference>
<dbReference type="Gene3D" id="3.30.2140.10">
    <property type="entry name" value="Arylamine N-acetyltransferase"/>
    <property type="match status" value="1"/>
</dbReference>
<name>A0ABU5KFQ9_9ACTN</name>
<dbReference type="Proteomes" id="UP001291999">
    <property type="component" value="Unassembled WGS sequence"/>
</dbReference>
<evidence type="ECO:0000313" key="2">
    <source>
        <dbReference type="EMBL" id="MDZ5663794.1"/>
    </source>
</evidence>
<sequence>MGEAETLLEAYLGRLGLTERPPATLAGLRRVHRAHVARIAYDNLSIMLGRPDPVDAAAGTSRAAAGGRLGYCFHQNGAFGWLLSELGFSVSRRHGHVWVRPEDQLGTTLNHLVLVVSGLPTDDNPGGHWWADAGLGEGFAEPLPLVRGDHVVEGWSFGIGAGFGAQAAGRPTGPAAWTYRHLPGGVLRGIVVTSRDHSPAAVATAHEWLSLAPESPFRRVLVAQRVDGPDQRTVRGLVHQVMTPAGRDQHDLASYDDWRGALVEDLLLPVDDVTPEEWRSLWDRTRASHRAWDEAGRP</sequence>
<dbReference type="SUPFAM" id="SSF54001">
    <property type="entry name" value="Cysteine proteinases"/>
    <property type="match status" value="1"/>
</dbReference>
<dbReference type="InterPro" id="IPR038765">
    <property type="entry name" value="Papain-like_cys_pep_sf"/>
</dbReference>
<comment type="similarity">
    <text evidence="1">Belongs to the arylamine N-acetyltransferase family.</text>
</comment>
<dbReference type="InterPro" id="IPR001447">
    <property type="entry name" value="Arylamine_N-AcTrfase"/>
</dbReference>
<comment type="caution">
    <text evidence="2">The sequence shown here is derived from an EMBL/GenBank/DDBJ whole genome shotgun (WGS) entry which is preliminary data.</text>
</comment>
<dbReference type="PANTHER" id="PTHR11786">
    <property type="entry name" value="N-HYDROXYARYLAMINE O-ACETYLTRANSFERASE"/>
    <property type="match status" value="1"/>
</dbReference>
<evidence type="ECO:0000313" key="3">
    <source>
        <dbReference type="Proteomes" id="UP001291999"/>
    </source>
</evidence>
<dbReference type="Gene3D" id="2.40.128.150">
    <property type="entry name" value="Cysteine proteinases"/>
    <property type="match status" value="1"/>
</dbReference>
<evidence type="ECO:0000256" key="1">
    <source>
        <dbReference type="ARBA" id="ARBA00006547"/>
    </source>
</evidence>
<organism evidence="2 3">
    <name type="scientific">Nocardioides renjunii</name>
    <dbReference type="NCBI Taxonomy" id="3095075"/>
    <lineage>
        <taxon>Bacteria</taxon>
        <taxon>Bacillati</taxon>
        <taxon>Actinomycetota</taxon>
        <taxon>Actinomycetes</taxon>
        <taxon>Propionibacteriales</taxon>
        <taxon>Nocardioidaceae</taxon>
        <taxon>Nocardioides</taxon>
    </lineage>
</organism>